<dbReference type="SUPFAM" id="SSF52058">
    <property type="entry name" value="L domain-like"/>
    <property type="match status" value="1"/>
</dbReference>
<feature type="compositionally biased region" description="Polar residues" evidence="3">
    <location>
        <begin position="859"/>
        <end position="869"/>
    </location>
</feature>
<dbReference type="Ensembl" id="ENSMICT00000065417.1">
    <property type="protein sequence ID" value="ENSMICP00000048337.1"/>
    <property type="gene ID" value="ENSMICG00000044386.1"/>
</dbReference>
<dbReference type="Pfam" id="PF13855">
    <property type="entry name" value="LRR_8"/>
    <property type="match status" value="2"/>
</dbReference>
<evidence type="ECO:0000256" key="2">
    <source>
        <dbReference type="ARBA" id="ARBA00022737"/>
    </source>
</evidence>
<keyword evidence="1" id="KW-0433">Leucine-rich repeat</keyword>
<keyword evidence="7" id="KW-1185">Reference proteome</keyword>
<evidence type="ECO:0000256" key="1">
    <source>
        <dbReference type="ARBA" id="ARBA00022614"/>
    </source>
</evidence>
<reference evidence="6" key="1">
    <citation type="submission" date="2016-12" db="EMBL/GenBank/DDBJ databases">
        <title>Mouse lemur reference genome and diversity panel.</title>
        <authorList>
            <person name="Harris R."/>
            <person name="Larsen P."/>
            <person name="Liu Y."/>
            <person name="Hughes D.S."/>
            <person name="Murali S."/>
            <person name="Raveendran M."/>
            <person name="Korchina V."/>
            <person name="Wang M."/>
            <person name="Jhangiani S."/>
            <person name="Bandaranaike D."/>
            <person name="Bellair M."/>
            <person name="Blankenburg K."/>
            <person name="Chao H."/>
            <person name="Dahdouli M."/>
            <person name="Dinh H."/>
            <person name="Doddapaneni H."/>
            <person name="English A."/>
            <person name="Firestine M."/>
            <person name="Gnanaolivu R."/>
            <person name="Gross S."/>
            <person name="Hernandez B."/>
            <person name="Javaid M."/>
            <person name="Jayaseelan J."/>
            <person name="Jones J."/>
            <person name="Khan Z."/>
            <person name="Kovar C."/>
            <person name="Kurapati P."/>
            <person name="Le B."/>
            <person name="Lee S."/>
            <person name="Li M."/>
            <person name="Mathew T."/>
            <person name="Narasimhan A."/>
            <person name="Ngo D."/>
            <person name="Nguyen L."/>
            <person name="Okwuonu G."/>
            <person name="Ongeri F."/>
            <person name="Osuji N."/>
            <person name="Pu L.-L."/>
            <person name="Puazo M."/>
            <person name="Quiroz J."/>
            <person name="Raj R."/>
            <person name="Rajbhandari K."/>
            <person name="Reid J.G."/>
            <person name="Santibanez J."/>
            <person name="Sexton D."/>
            <person name="Skinner E."/>
            <person name="Vee V."/>
            <person name="Weissenberger G."/>
            <person name="Wu Y."/>
            <person name="Xin Y."/>
            <person name="Han Y."/>
            <person name="Campbell C."/>
            <person name="Brown A."/>
            <person name="Sullivan B."/>
            <person name="Shelton J."/>
            <person name="Brown S."/>
            <person name="Dudchenko O."/>
            <person name="Machol I."/>
            <person name="Durand N."/>
            <person name="Shamim M."/>
            <person name="Lieberman A."/>
            <person name="Muzny D.M."/>
            <person name="Richards S."/>
            <person name="Yoder A."/>
            <person name="Worley K.C."/>
            <person name="Rogers J."/>
            <person name="Gibbs R.A."/>
        </authorList>
    </citation>
    <scope>NUCLEOTIDE SEQUENCE [LARGE SCALE GENOMIC DNA]</scope>
</reference>
<dbReference type="SMART" id="SM00365">
    <property type="entry name" value="LRR_SD22"/>
    <property type="match status" value="3"/>
</dbReference>
<keyword evidence="5" id="KW-0732">Signal</keyword>
<gene>
    <name evidence="6" type="primary">LRRC53</name>
</gene>
<keyword evidence="4" id="KW-0472">Membrane</keyword>
<accession>A0A8B7G1G6</accession>
<dbReference type="CTD" id="105378803"/>
<dbReference type="InterPro" id="IPR050541">
    <property type="entry name" value="LRR_TM_domain-containing"/>
</dbReference>
<dbReference type="PANTHER" id="PTHR24369">
    <property type="entry name" value="ANTIGEN BSP, PUTATIVE-RELATED"/>
    <property type="match status" value="1"/>
</dbReference>
<sequence>MPTLRYALPSTFLSGGWIALFAITLRLVAACPASCVVCTKDVTLCHQLTYIVAAPVTTRVLIIADGYLSSIKSTNLSLLFNLALLSLSRNGIKDVQEDALHGLTKLRTLSLEHNRISSSSLTDRTFSKLRSLQVLVLSNNALRTLRGAWFRNTRGLTRLQLDGNQITNLTDSSFGGTDLHNLRHLDLSNNFISYIEKDAFRPLPQLQEVDLSRNRLAHMPDVFTPLKQLILLSLDKNQWSCTCDLHPLAQFLRNYVKSSAHTLRNAKDLNCQPSTIAVAAAKSMLRLSETNCDSRAPNLTLVLKDRSPLLPGQDVALLTVLGFAGAVGLTCLGLVVFNWKLQQGKANEHTSENLCCRTFDEPLCAHEARNYHAKGYCNCHLTQENEIKVMSIVGSRKEMPLLQENSHQATLASESTALDGSFRNLKRKERGADSTSYFCLDGRLLQSGCSEPPGNMAAFNEAGLLTRHCPKRVEKLRNLEPGEVQIPPQHVLRTIDISSDTFRRRYATSASALARESLEKHLTNESWQPPIEKEDNGLQSHRQRHFITSSSSKPCEPEEHYIQKILQKHRPKYDDPCGLLKQSRPRYLQPYNSLICKYVPCDQFKDYVTKKKPNGRERSKPEKEQIQINSAIEKFLMSRENIDLSGLSTKIKKTYSPKRVSFHDPDLVEKNRLVTLPQTSTHRKQQKNLSNQLTKLDLKKCSNPGEKNKGEKWFADSQILKKKRTNQSDLKGKIKGQNLRIKLNLHPFRKVRVHPEKSLPELSKECKQVLLLPKKLSKTSEKKAKINLVSCADFPQHPESNHVRFTSKRLPFKRAPKHAPYYKRNTKSAPVLRASNLSVVNRNSVEGNCHPDGHLPDGNPSTLPPSTSTDAEHTHSPSWFLNEQTEGATQLEWEVPCYLPPTWEKTENDVLPSQHSREATDQGATESIEHMGQNLSKTNELNQFSVSLKNQTQLLGVYKTDTLHTDYTLDQNQTLQHKVQNSSHEQLGNEEKTLVTTPPILHQIVENCIMDKEGNDIGKKLPETETYDSSLISQTRSNNLSLVKRNSIPYQNRIELPKDISISPLSSQAIWHLTKSSEKENDSTNALPRDDGTEALEIKIVAKEEKNILYKSNTDSSMLIQTTQMTLKGATEEKQQTWENGKSEKHILYGSSSAEENITAKDLSITSSHETKNKIHRSEIDLQINSNMHNLREVQNIQQDEDNNAHKEGAMTVEIHEVLSLLPELKDSFEAENEVPLIPSRINEAENSAPKPVLYPPSAEYANTSRLEVEQSEQSNSNNNHFLL</sequence>
<protein>
    <submittedName>
        <fullName evidence="6">Leucine rich repeat containing 53</fullName>
    </submittedName>
</protein>
<keyword evidence="2" id="KW-0677">Repeat</keyword>
<dbReference type="GO" id="GO:0005886">
    <property type="term" value="C:plasma membrane"/>
    <property type="evidence" value="ECO:0007669"/>
    <property type="project" value="TreeGrafter"/>
</dbReference>
<feature type="transmembrane region" description="Helical" evidence="4">
    <location>
        <begin position="315"/>
        <end position="337"/>
    </location>
</feature>
<dbReference type="KEGG" id="mmur:105868947"/>
<evidence type="ECO:0000256" key="3">
    <source>
        <dbReference type="SAM" id="MobiDB-lite"/>
    </source>
</evidence>
<dbReference type="SMART" id="SM00369">
    <property type="entry name" value="LRR_TYP"/>
    <property type="match status" value="6"/>
</dbReference>
<dbReference type="GeneTree" id="ENSGT00940000161095"/>
<evidence type="ECO:0000313" key="6">
    <source>
        <dbReference type="Ensembl" id="ENSMICP00000048337.1"/>
    </source>
</evidence>
<keyword evidence="4" id="KW-0812">Transmembrane</keyword>
<feature type="chain" id="PRO_5044133749" evidence="5">
    <location>
        <begin position="31"/>
        <end position="1284"/>
    </location>
</feature>
<dbReference type="InterPro" id="IPR003591">
    <property type="entry name" value="Leu-rich_rpt_typical-subtyp"/>
</dbReference>
<evidence type="ECO:0000256" key="4">
    <source>
        <dbReference type="SAM" id="Phobius"/>
    </source>
</evidence>
<name>A0A8B7G1G6_MICMU</name>
<evidence type="ECO:0000313" key="7">
    <source>
        <dbReference type="Proteomes" id="UP000694394"/>
    </source>
</evidence>
<dbReference type="RefSeq" id="XP_012615825.1">
    <property type="nucleotide sequence ID" value="XM_012760371.1"/>
</dbReference>
<dbReference type="PANTHER" id="PTHR24369:SF161">
    <property type="entry name" value="LEUCINE-RICH REPEAT-CONTAINING PROTEIN 53"/>
    <property type="match status" value="1"/>
</dbReference>
<dbReference type="Gene3D" id="3.80.10.10">
    <property type="entry name" value="Ribonuclease Inhibitor"/>
    <property type="match status" value="2"/>
</dbReference>
<dbReference type="PROSITE" id="PS51450">
    <property type="entry name" value="LRR"/>
    <property type="match status" value="1"/>
</dbReference>
<reference evidence="6" key="2">
    <citation type="submission" date="2025-08" db="UniProtKB">
        <authorList>
            <consortium name="Ensembl"/>
        </authorList>
    </citation>
    <scope>IDENTIFICATION</scope>
</reference>
<dbReference type="InterPro" id="IPR001611">
    <property type="entry name" value="Leu-rich_rpt"/>
</dbReference>
<feature type="signal peptide" evidence="5">
    <location>
        <begin position="1"/>
        <end position="30"/>
    </location>
</feature>
<dbReference type="EMBL" id="ABDC03001382">
    <property type="status" value="NOT_ANNOTATED_CDS"/>
    <property type="molecule type" value="Genomic_DNA"/>
</dbReference>
<feature type="region of interest" description="Disordered" evidence="3">
    <location>
        <begin position="843"/>
        <end position="876"/>
    </location>
</feature>
<dbReference type="InterPro" id="IPR032675">
    <property type="entry name" value="LRR_dom_sf"/>
</dbReference>
<evidence type="ECO:0000256" key="5">
    <source>
        <dbReference type="SAM" id="SignalP"/>
    </source>
</evidence>
<dbReference type="Proteomes" id="UP000694394">
    <property type="component" value="Chromosome 2"/>
</dbReference>
<proteinExistence type="predicted"/>
<dbReference type="OrthoDB" id="676979at2759"/>
<reference evidence="6" key="3">
    <citation type="submission" date="2025-09" db="UniProtKB">
        <authorList>
            <consortium name="Ensembl"/>
        </authorList>
    </citation>
    <scope>IDENTIFICATION</scope>
</reference>
<organism evidence="6 7">
    <name type="scientific">Microcebus murinus</name>
    <name type="common">Gray mouse lemur</name>
    <name type="synonym">Lemur murinus</name>
    <dbReference type="NCBI Taxonomy" id="30608"/>
    <lineage>
        <taxon>Eukaryota</taxon>
        <taxon>Metazoa</taxon>
        <taxon>Chordata</taxon>
        <taxon>Craniata</taxon>
        <taxon>Vertebrata</taxon>
        <taxon>Euteleostomi</taxon>
        <taxon>Mammalia</taxon>
        <taxon>Eutheria</taxon>
        <taxon>Euarchontoglires</taxon>
        <taxon>Primates</taxon>
        <taxon>Strepsirrhini</taxon>
        <taxon>Lemuriformes</taxon>
        <taxon>Cheirogaleidae</taxon>
        <taxon>Microcebus</taxon>
    </lineage>
</organism>
<keyword evidence="4" id="KW-1133">Transmembrane helix</keyword>